<dbReference type="Pfam" id="PF00652">
    <property type="entry name" value="Ricin_B_lectin"/>
    <property type="match status" value="1"/>
</dbReference>
<accession>A0ABS4TUK1</accession>
<reference evidence="2 3" key="1">
    <citation type="submission" date="2021-03" db="EMBL/GenBank/DDBJ databases">
        <title>Sequencing the genomes of 1000 actinobacteria strains.</title>
        <authorList>
            <person name="Klenk H.-P."/>
        </authorList>
    </citation>
    <scope>NUCLEOTIDE SEQUENCE [LARGE SCALE GENOMIC DNA]</scope>
    <source>
        <strain evidence="2 3">DSM 46670</strain>
    </source>
</reference>
<dbReference type="PROSITE" id="PS50231">
    <property type="entry name" value="RICIN_B_LECTIN"/>
    <property type="match status" value="1"/>
</dbReference>
<comment type="caution">
    <text evidence="2">The sequence shown here is derived from an EMBL/GenBank/DDBJ whole genome shotgun (WGS) entry which is preliminary data.</text>
</comment>
<dbReference type="Proteomes" id="UP001519332">
    <property type="component" value="Unassembled WGS sequence"/>
</dbReference>
<dbReference type="InterPro" id="IPR000772">
    <property type="entry name" value="Ricin_B_lectin"/>
</dbReference>
<sequence length="167" mass="17829">MASVVLAAAPANAAVWWLQYSDRSARLCMDVSGGSSAEFVFIQQATCKTPVGSGSYNQTFQLQTLGNGNKWVIARNSNKCVQIWNESSADGTGIQQLSCSSSLGQQWQTPVVSENPNGSVNILFRNALSGKCISANGNGAVLTQQTCDTTNLRQVWRQHLRDAGGGN</sequence>
<proteinExistence type="predicted"/>
<name>A0ABS4TUK1_9PSEU</name>
<dbReference type="SUPFAM" id="SSF50370">
    <property type="entry name" value="Ricin B-like lectins"/>
    <property type="match status" value="1"/>
</dbReference>
<dbReference type="InterPro" id="IPR035992">
    <property type="entry name" value="Ricin_B-like_lectins"/>
</dbReference>
<gene>
    <name evidence="2" type="ORF">JOF56_008452</name>
</gene>
<evidence type="ECO:0000259" key="1">
    <source>
        <dbReference type="Pfam" id="PF00652"/>
    </source>
</evidence>
<dbReference type="Gene3D" id="2.80.10.50">
    <property type="match status" value="2"/>
</dbReference>
<dbReference type="EMBL" id="JAGINW010000001">
    <property type="protein sequence ID" value="MBP2328067.1"/>
    <property type="molecule type" value="Genomic_DNA"/>
</dbReference>
<dbReference type="CDD" id="cd00161">
    <property type="entry name" value="beta-trefoil_Ricin-like"/>
    <property type="match status" value="1"/>
</dbReference>
<dbReference type="RefSeq" id="WP_209645135.1">
    <property type="nucleotide sequence ID" value="NZ_JAGINW010000001.1"/>
</dbReference>
<keyword evidence="3" id="KW-1185">Reference proteome</keyword>
<evidence type="ECO:0000313" key="2">
    <source>
        <dbReference type="EMBL" id="MBP2328067.1"/>
    </source>
</evidence>
<organism evidence="2 3">
    <name type="scientific">Kibdelosporangium banguiense</name>
    <dbReference type="NCBI Taxonomy" id="1365924"/>
    <lineage>
        <taxon>Bacteria</taxon>
        <taxon>Bacillati</taxon>
        <taxon>Actinomycetota</taxon>
        <taxon>Actinomycetes</taxon>
        <taxon>Pseudonocardiales</taxon>
        <taxon>Pseudonocardiaceae</taxon>
        <taxon>Kibdelosporangium</taxon>
    </lineage>
</organism>
<feature type="domain" description="Ricin B lectin" evidence="1">
    <location>
        <begin position="24"/>
        <end position="156"/>
    </location>
</feature>
<evidence type="ECO:0000313" key="3">
    <source>
        <dbReference type="Proteomes" id="UP001519332"/>
    </source>
</evidence>
<protein>
    <recommendedName>
        <fullName evidence="1">Ricin B lectin domain-containing protein</fullName>
    </recommendedName>
</protein>